<gene>
    <name evidence="2" type="ORF">SMRZ_LOCUS21864</name>
</gene>
<dbReference type="Proteomes" id="UP000277204">
    <property type="component" value="Unassembled WGS sequence"/>
</dbReference>
<protein>
    <submittedName>
        <fullName evidence="2">Uncharacterized protein</fullName>
    </submittedName>
</protein>
<evidence type="ECO:0000256" key="1">
    <source>
        <dbReference type="SAM" id="MobiDB-lite"/>
    </source>
</evidence>
<accession>A0A183N0N9</accession>
<reference evidence="2 3" key="1">
    <citation type="submission" date="2018-11" db="EMBL/GenBank/DDBJ databases">
        <authorList>
            <consortium name="Pathogen Informatics"/>
        </authorList>
    </citation>
    <scope>NUCLEOTIDE SEQUENCE [LARGE SCALE GENOMIC DNA]</scope>
    <source>
        <strain evidence="2 3">Zambia</strain>
    </source>
</reference>
<feature type="compositionally biased region" description="Basic and acidic residues" evidence="1">
    <location>
        <begin position="83"/>
        <end position="97"/>
    </location>
</feature>
<keyword evidence="3" id="KW-1185">Reference proteome</keyword>
<dbReference type="AlphaFoldDB" id="A0A183N0N9"/>
<organism evidence="2 3">
    <name type="scientific">Schistosoma margrebowiei</name>
    <dbReference type="NCBI Taxonomy" id="48269"/>
    <lineage>
        <taxon>Eukaryota</taxon>
        <taxon>Metazoa</taxon>
        <taxon>Spiralia</taxon>
        <taxon>Lophotrochozoa</taxon>
        <taxon>Platyhelminthes</taxon>
        <taxon>Trematoda</taxon>
        <taxon>Digenea</taxon>
        <taxon>Strigeidida</taxon>
        <taxon>Schistosomatoidea</taxon>
        <taxon>Schistosomatidae</taxon>
        <taxon>Schistosoma</taxon>
    </lineage>
</organism>
<feature type="region of interest" description="Disordered" evidence="1">
    <location>
        <begin position="63"/>
        <end position="113"/>
    </location>
</feature>
<dbReference type="EMBL" id="UZAI01018895">
    <property type="protein sequence ID" value="VDP41058.1"/>
    <property type="molecule type" value="Genomic_DNA"/>
</dbReference>
<evidence type="ECO:0000313" key="3">
    <source>
        <dbReference type="Proteomes" id="UP000277204"/>
    </source>
</evidence>
<sequence>METLDKIQVRKKKKTAINNSRIKAEKVKAQAECTGVNKQVKRSIRADKRKYVGDIATTAEKAEREGNMTRPYDTTKKLAGRFSKPERPVKDKGEKQVTEIQEQTGGIFRGTLE</sequence>
<proteinExistence type="predicted"/>
<evidence type="ECO:0000313" key="2">
    <source>
        <dbReference type="EMBL" id="VDP41058.1"/>
    </source>
</evidence>
<name>A0A183N0N9_9TREM</name>